<evidence type="ECO:0000313" key="5">
    <source>
        <dbReference type="Proteomes" id="UP001177140"/>
    </source>
</evidence>
<dbReference type="NCBIfam" id="TIGR00756">
    <property type="entry name" value="PPR"/>
    <property type="match status" value="3"/>
</dbReference>
<accession>A0AA41VDY5</accession>
<comment type="similarity">
    <text evidence="2">Belongs to the PPR family. PCMP-E subfamily.</text>
</comment>
<dbReference type="FunFam" id="1.25.40.10:FF:000280">
    <property type="entry name" value="Pentatricopeptide repeat-containing protein"/>
    <property type="match status" value="1"/>
</dbReference>
<evidence type="ECO:0000256" key="1">
    <source>
        <dbReference type="ARBA" id="ARBA00022737"/>
    </source>
</evidence>
<dbReference type="InterPro" id="IPR046848">
    <property type="entry name" value="E_motif"/>
</dbReference>
<evidence type="ECO:0000256" key="3">
    <source>
        <dbReference type="PROSITE-ProRule" id="PRU00708"/>
    </source>
</evidence>
<organism evidence="4 5">
    <name type="scientific">Papaver nudicaule</name>
    <name type="common">Iceland poppy</name>
    <dbReference type="NCBI Taxonomy" id="74823"/>
    <lineage>
        <taxon>Eukaryota</taxon>
        <taxon>Viridiplantae</taxon>
        <taxon>Streptophyta</taxon>
        <taxon>Embryophyta</taxon>
        <taxon>Tracheophyta</taxon>
        <taxon>Spermatophyta</taxon>
        <taxon>Magnoliopsida</taxon>
        <taxon>Ranunculales</taxon>
        <taxon>Papaveraceae</taxon>
        <taxon>Papaveroideae</taxon>
        <taxon>Papaver</taxon>
    </lineage>
</organism>
<dbReference type="Pfam" id="PF13041">
    <property type="entry name" value="PPR_2"/>
    <property type="match status" value="2"/>
</dbReference>
<dbReference type="Gene3D" id="1.25.40.10">
    <property type="entry name" value="Tetratricopeptide repeat domain"/>
    <property type="match status" value="3"/>
</dbReference>
<protein>
    <recommendedName>
        <fullName evidence="6">Pentatricopeptide repeat-containing protein</fullName>
    </recommendedName>
</protein>
<dbReference type="PROSITE" id="PS51375">
    <property type="entry name" value="PPR"/>
    <property type="match status" value="3"/>
</dbReference>
<feature type="repeat" description="PPR" evidence="3">
    <location>
        <begin position="116"/>
        <end position="150"/>
    </location>
</feature>
<comment type="caution">
    <text evidence="4">The sequence shown here is derived from an EMBL/GenBank/DDBJ whole genome shotgun (WGS) entry which is preliminary data.</text>
</comment>
<evidence type="ECO:0000256" key="2">
    <source>
        <dbReference type="ARBA" id="ARBA00061659"/>
    </source>
</evidence>
<dbReference type="InterPro" id="IPR011990">
    <property type="entry name" value="TPR-like_helical_dom_sf"/>
</dbReference>
<dbReference type="Proteomes" id="UP001177140">
    <property type="component" value="Unassembled WGS sequence"/>
</dbReference>
<dbReference type="InterPro" id="IPR046960">
    <property type="entry name" value="PPR_At4g14850-like_plant"/>
</dbReference>
<feature type="repeat" description="PPR" evidence="3">
    <location>
        <begin position="252"/>
        <end position="287"/>
    </location>
</feature>
<feature type="repeat" description="PPR" evidence="3">
    <location>
        <begin position="217"/>
        <end position="251"/>
    </location>
</feature>
<dbReference type="AlphaFoldDB" id="A0AA41VDY5"/>
<evidence type="ECO:0000313" key="4">
    <source>
        <dbReference type="EMBL" id="MCL7039504.1"/>
    </source>
</evidence>
<dbReference type="GO" id="GO:0009451">
    <property type="term" value="P:RNA modification"/>
    <property type="evidence" value="ECO:0007669"/>
    <property type="project" value="InterPro"/>
</dbReference>
<dbReference type="FunFam" id="1.25.40.10:FF:000341">
    <property type="entry name" value="Pentatricopeptide repeat-containing protein chloroplastic"/>
    <property type="match status" value="1"/>
</dbReference>
<dbReference type="InterPro" id="IPR002885">
    <property type="entry name" value="PPR_rpt"/>
</dbReference>
<proteinExistence type="inferred from homology"/>
<reference evidence="4" key="1">
    <citation type="submission" date="2022-03" db="EMBL/GenBank/DDBJ databases">
        <title>A functionally conserved STORR gene fusion in Papaver species that diverged 16.8 million years ago.</title>
        <authorList>
            <person name="Catania T."/>
        </authorList>
    </citation>
    <scope>NUCLEOTIDE SEQUENCE</scope>
    <source>
        <strain evidence="4">S-191538</strain>
    </source>
</reference>
<gene>
    <name evidence="4" type="ORF">MKW94_006414</name>
</gene>
<dbReference type="PANTHER" id="PTHR47926:SF347">
    <property type="entry name" value="PENTATRICOPEPTIDE REPEAT-CONTAINING PROTEIN"/>
    <property type="match status" value="1"/>
</dbReference>
<dbReference type="GO" id="GO:0003723">
    <property type="term" value="F:RNA binding"/>
    <property type="evidence" value="ECO:0007669"/>
    <property type="project" value="InterPro"/>
</dbReference>
<keyword evidence="1" id="KW-0677">Repeat</keyword>
<evidence type="ECO:0008006" key="6">
    <source>
        <dbReference type="Google" id="ProtNLM"/>
    </source>
</evidence>
<dbReference type="FunFam" id="1.25.40.10:FF:000031">
    <property type="entry name" value="Pentatricopeptide repeat-containing protein mitochondrial"/>
    <property type="match status" value="1"/>
</dbReference>
<dbReference type="EMBL" id="JAJJMA010201899">
    <property type="protein sequence ID" value="MCL7039504.1"/>
    <property type="molecule type" value="Genomic_DNA"/>
</dbReference>
<name>A0AA41VDY5_PAPNU</name>
<dbReference type="Pfam" id="PF20431">
    <property type="entry name" value="E_motif"/>
    <property type="match status" value="1"/>
</dbReference>
<dbReference type="PANTHER" id="PTHR47926">
    <property type="entry name" value="PENTATRICOPEPTIDE REPEAT-CONTAINING PROTEIN"/>
    <property type="match status" value="1"/>
</dbReference>
<dbReference type="SUPFAM" id="SSF48452">
    <property type="entry name" value="TPR-like"/>
    <property type="match status" value="1"/>
</dbReference>
<sequence>MRLPTVRHFHFSKQIHTKSQELDSILKGLCFSGRLTEGINLLCSSGLQLKPQTYSLLLQECIHRREYKKGRRLHGNMIVLGVTPDEFLQTKLLVLYSKSGDLETAHSMFDRNSSRNAVSWNTLIAGYVQTGKEETGLNLYYKMRSSGLLPDQFTFASVFRACSSLATLEQGKRVHGVMIKSKITDNVVVNSALMDMYFKCSNPYDARKVFDKASERNVITWTSLIAGYGQHGRVNEVLELFHRMIDEGYKPNYVTFLAVLSACSHGGLVDEGWKYFSSMTRDFGIEPRGKHYAVMVDLLGRSGRLKEAYEFVKNAPCDEHSVIWGAFLGACRNHKDLELAKVAAKKFFEMDPENAGKYIVLSNAYAMLGLWKDAREVREGMRVSGVKKEPGCSWIEIQREVHMFLAGDKFHRKSEQVYATIKELTSILKDADYVPDIGDEEGFMDE</sequence>
<keyword evidence="5" id="KW-1185">Reference proteome</keyword>